<dbReference type="InterPro" id="IPR036315">
    <property type="entry name" value="BRCA2_hlx_sf"/>
</dbReference>
<dbReference type="Proteomes" id="UP000614350">
    <property type="component" value="Unassembled WGS sequence"/>
</dbReference>
<sequence length="1424" mass="161157">MDINMEECTNSTPIKNSKERNKKNTLNGYVSEDTNSNCTSDSNELFSDDGNENDVIYYTPNASKSTEASFLNISETSLLHSNKQILTPIEKTAVIPSTPLSLIPFITKINEQWTSDLETPQADKSDWKQTHVDNCPTSESVEKSVCSKQCTPNISNFKNVFKESTSTSPVINYTRMRRRTKRRIFKTLSVAVDPTIDPVNNENVIASDNQDNSNKNDIVAMDLWDNTEKESISPEAINMQDFFLNASFANIDQICANFAEKNDICNTENSNEMRCAEEISVKDNTTVQKKNINLDKSKCNEKKTLHSDIKVTSSVSMANIGFSTASGKHIHVSDSAISNAKSLLETDDIVSSTSFQLDNKSNLHSDLKVKKQSSSSFVTAGGRSLNISDKALSKAKKMLIEQLEDVQIDKNLTNQFNDPIETVEVPKNINTNLKESPAEKTVFSNIGFTTAAGRKVAVSKEALNKAEILLSDDINNTGQYTNLLDKSINKRKSLDLCDGTLDKLSSGTKKVKLSDKDITVEKKDQNLYENIECIQTNNIFSNEIMASTAALLADEKENDEIMEWNSQVENCENETPPSPIIDRQVRRRHKKRNLRHSEKQEVILSVKSDINVNINEGSIKLDDTCTKELVSMQEKDLKLNIDQSNDNVIDTLQKRLEAISKQEKIIKEKKLDRPKAIKGKLLSYKEENRNARLSWKKLVGDDVPRLCTHEELINRGILPEILTITSTTAPSFKFRCIDFYGEKIIHKNSDSLKMEDGGYLIPDKDDYLGISEIKRSFLASPGVDPSLLPRDWIENHYKWIIWKLASMDRIKFNSISLPRSLTPANVMVQLKYRYDREIDRLQRPCLRRILEKDDSASKRMVLCVSYLNESKDEENINTTPKVSNINHWKMILTDGWYSIPASIDITMMNYIMSGKIREGTKLMTFGAELLNLDQGCPPLEIPHDVSLKIHTNSTRRIKWDTKLGYARCPGPILIKLKNVCPNGGLIGKLKVVITRTYPMLYHEKNASGESIFRNSRSEEKANLAYEEQCRSKVEAFYAEAEQKFDSARSNTFESDGIDLKGRKRNVLNRDRVAEEFKQELQSKLRESMPPRRQVSSVLKVRVNEENTSAVLTIWSPSEDIIDIFKEGTCISIHNIFASGKRAGDLQLTASRNTMFNKEGICKNFLQSRTYTPLQSITDSSFNPLYGEFDTVGIVSSIVDSPYGMKNFDAVNIACPRENPKDDASRSSYLSILFWQGISTFGYTEILTIGSLISCSNLEWRRATSWNIPIAYCTDRSVFTRNPRHKHLCQAFENIKNLIKIPYASYAHKCAEDISLEIQKKRSSRTSLYITPDKNTLDKNTPDKKTLNTSTPKLIGSNPRSETRTSSSIRSVAIHRRLEKLHYYSNPPELSPIVLKNSSSRVSLDFRSPIRNNNLKPTGLNLDPK</sequence>
<dbReference type="GO" id="GO:0005634">
    <property type="term" value="C:nucleus"/>
    <property type="evidence" value="ECO:0007669"/>
    <property type="project" value="TreeGrafter"/>
</dbReference>
<evidence type="ECO:0000313" key="9">
    <source>
        <dbReference type="Proteomes" id="UP000614350"/>
    </source>
</evidence>
<dbReference type="InterPro" id="IPR015525">
    <property type="entry name" value="BRCA2"/>
</dbReference>
<reference evidence="8" key="1">
    <citation type="journal article" date="2020" name="G3 (Bethesda)">
        <title>High-Quality Assemblies for Three Invasive Social Wasps from the &lt;i&gt;Vespula&lt;/i&gt; Genus.</title>
        <authorList>
            <person name="Harrop T.W.R."/>
            <person name="Guhlin J."/>
            <person name="McLaughlin G.M."/>
            <person name="Permina E."/>
            <person name="Stockwell P."/>
            <person name="Gilligan J."/>
            <person name="Le Lec M.F."/>
            <person name="Gruber M.A.M."/>
            <person name="Quinn O."/>
            <person name="Lovegrove M."/>
            <person name="Duncan E.J."/>
            <person name="Remnant E.J."/>
            <person name="Van Eeckhoven J."/>
            <person name="Graham B."/>
            <person name="Knapp R.A."/>
            <person name="Langford K.W."/>
            <person name="Kronenberg Z."/>
            <person name="Press M.O."/>
            <person name="Eacker S.M."/>
            <person name="Wilson-Rankin E.E."/>
            <person name="Purcell J."/>
            <person name="Lester P.J."/>
            <person name="Dearden P.K."/>
        </authorList>
    </citation>
    <scope>NUCLEOTIDE SEQUENCE</scope>
    <source>
        <strain evidence="8">Marl-1</strain>
    </source>
</reference>
<dbReference type="InterPro" id="IPR002093">
    <property type="entry name" value="BRCA2_repeat"/>
</dbReference>
<keyword evidence="9" id="KW-1185">Reference proteome</keyword>
<dbReference type="InterPro" id="IPR015187">
    <property type="entry name" value="BRCA2_OB_1"/>
</dbReference>
<dbReference type="GO" id="GO:0000724">
    <property type="term" value="P:double-strand break repair via homologous recombination"/>
    <property type="evidence" value="ECO:0007669"/>
    <property type="project" value="InterPro"/>
</dbReference>
<evidence type="ECO:0000256" key="1">
    <source>
        <dbReference type="ARBA" id="ARBA00022737"/>
    </source>
</evidence>
<dbReference type="GO" id="GO:0003677">
    <property type="term" value="F:DNA binding"/>
    <property type="evidence" value="ECO:0007669"/>
    <property type="project" value="UniProtKB-KW"/>
</dbReference>
<feature type="region of interest" description="Disordered" evidence="6">
    <location>
        <begin position="1"/>
        <end position="21"/>
    </location>
</feature>
<dbReference type="InterPro" id="IPR015252">
    <property type="entry name" value="BRCA2_hlx"/>
</dbReference>
<dbReference type="InterPro" id="IPR015188">
    <property type="entry name" value="BRCA2_OB_3"/>
</dbReference>
<dbReference type="SUPFAM" id="SSF50249">
    <property type="entry name" value="Nucleic acid-binding proteins"/>
    <property type="match status" value="3"/>
</dbReference>
<evidence type="ECO:0000256" key="6">
    <source>
        <dbReference type="SAM" id="MobiDB-lite"/>
    </source>
</evidence>
<dbReference type="Gene3D" id="2.40.50.140">
    <property type="entry name" value="Nucleic acid-binding proteins"/>
    <property type="match status" value="3"/>
</dbReference>
<feature type="domain" description="Tower" evidence="7">
    <location>
        <begin position="1002"/>
        <end position="1041"/>
    </location>
</feature>
<evidence type="ECO:0000313" key="8">
    <source>
        <dbReference type="EMBL" id="KAF7394661.1"/>
    </source>
</evidence>
<evidence type="ECO:0000256" key="4">
    <source>
        <dbReference type="ARBA" id="ARBA00023172"/>
    </source>
</evidence>
<dbReference type="EMBL" id="JACSEA010000008">
    <property type="protein sequence ID" value="KAF7394661.1"/>
    <property type="molecule type" value="Genomic_DNA"/>
</dbReference>
<dbReference type="Pfam" id="PF00634">
    <property type="entry name" value="BRCA2"/>
    <property type="match status" value="3"/>
</dbReference>
<organism evidence="8 9">
    <name type="scientific">Vespula vulgaris</name>
    <name type="common">Yellow jacket</name>
    <name type="synonym">Wasp</name>
    <dbReference type="NCBI Taxonomy" id="7454"/>
    <lineage>
        <taxon>Eukaryota</taxon>
        <taxon>Metazoa</taxon>
        <taxon>Ecdysozoa</taxon>
        <taxon>Arthropoda</taxon>
        <taxon>Hexapoda</taxon>
        <taxon>Insecta</taxon>
        <taxon>Pterygota</taxon>
        <taxon>Neoptera</taxon>
        <taxon>Endopterygota</taxon>
        <taxon>Hymenoptera</taxon>
        <taxon>Apocrita</taxon>
        <taxon>Aculeata</taxon>
        <taxon>Vespoidea</taxon>
        <taxon>Vespidae</taxon>
        <taxon>Vespinae</taxon>
        <taxon>Vespula</taxon>
    </lineage>
</organism>
<dbReference type="Pfam" id="PF09169">
    <property type="entry name" value="BRCA-2_helical"/>
    <property type="match status" value="1"/>
</dbReference>
<dbReference type="InterPro" id="IPR015205">
    <property type="entry name" value="Tower_dom"/>
</dbReference>
<dbReference type="GO" id="GO:0006355">
    <property type="term" value="P:regulation of DNA-templated transcription"/>
    <property type="evidence" value="ECO:0007669"/>
    <property type="project" value="TreeGrafter"/>
</dbReference>
<evidence type="ECO:0000259" key="7">
    <source>
        <dbReference type="SMART" id="SM01341"/>
    </source>
</evidence>
<gene>
    <name evidence="8" type="ORF">HZH66_007835</name>
</gene>
<dbReference type="PANTHER" id="PTHR11289:SF0">
    <property type="entry name" value="BREAST CANCER TYPE 2 SUSCEPTIBILITY PROTEIN"/>
    <property type="match status" value="1"/>
</dbReference>
<keyword evidence="5" id="KW-0234">DNA repair</keyword>
<protein>
    <recommendedName>
        <fullName evidence="7">Tower domain-containing protein</fullName>
    </recommendedName>
</protein>
<keyword evidence="2" id="KW-0227">DNA damage</keyword>
<keyword evidence="3" id="KW-0238">DNA-binding</keyword>
<accession>A0A834JW07</accession>
<dbReference type="Pfam" id="PF09104">
    <property type="entry name" value="BRCA-2_OB3"/>
    <property type="match status" value="1"/>
</dbReference>
<dbReference type="InterPro" id="IPR012340">
    <property type="entry name" value="NA-bd_OB-fold"/>
</dbReference>
<dbReference type="SUPFAM" id="SSF81872">
    <property type="entry name" value="BRCA2 helical domain"/>
    <property type="match status" value="1"/>
</dbReference>
<feature type="region of interest" description="Disordered" evidence="6">
    <location>
        <begin position="1328"/>
        <end position="1368"/>
    </location>
</feature>
<feature type="compositionally biased region" description="Basic and acidic residues" evidence="6">
    <location>
        <begin position="1334"/>
        <end position="1345"/>
    </location>
</feature>
<keyword evidence="1" id="KW-0677">Repeat</keyword>
<evidence type="ECO:0000256" key="2">
    <source>
        <dbReference type="ARBA" id="ARBA00022763"/>
    </source>
</evidence>
<evidence type="ECO:0000256" key="3">
    <source>
        <dbReference type="ARBA" id="ARBA00023125"/>
    </source>
</evidence>
<dbReference type="Pfam" id="PF09103">
    <property type="entry name" value="BRCA-2_OB1"/>
    <property type="match status" value="1"/>
</dbReference>
<evidence type="ECO:0000256" key="5">
    <source>
        <dbReference type="ARBA" id="ARBA00023204"/>
    </source>
</evidence>
<proteinExistence type="predicted"/>
<dbReference type="SMART" id="SM01341">
    <property type="entry name" value="Tower"/>
    <property type="match status" value="1"/>
</dbReference>
<dbReference type="PROSITE" id="PS50138">
    <property type="entry name" value="BRCA2_REPEAT"/>
    <property type="match status" value="3"/>
</dbReference>
<comment type="caution">
    <text evidence="8">The sequence shown here is derived from an EMBL/GenBank/DDBJ whole genome shotgun (WGS) entry which is preliminary data.</text>
</comment>
<keyword evidence="4" id="KW-0233">DNA recombination</keyword>
<dbReference type="CDD" id="cd04493">
    <property type="entry name" value="BRCA2DBD_OB1"/>
    <property type="match status" value="1"/>
</dbReference>
<name>A0A834JW07_VESVU</name>
<dbReference type="PANTHER" id="PTHR11289">
    <property type="entry name" value="BREAST CANCER TYPE 2 SUSCEPTIBILITY PROTEIN BRCA2"/>
    <property type="match status" value="1"/>
</dbReference>